<dbReference type="Proteomes" id="UP000655443">
    <property type="component" value="Unassembled WGS sequence"/>
</dbReference>
<keyword evidence="3" id="KW-1185">Reference proteome</keyword>
<comment type="caution">
    <text evidence="2">The sequence shown here is derived from an EMBL/GenBank/DDBJ whole genome shotgun (WGS) entry which is preliminary data.</text>
</comment>
<dbReference type="RefSeq" id="WP_189958193.1">
    <property type="nucleotide sequence ID" value="NZ_BMVG01000034.1"/>
</dbReference>
<evidence type="ECO:0000256" key="1">
    <source>
        <dbReference type="SAM" id="SignalP"/>
    </source>
</evidence>
<protein>
    <recommendedName>
        <fullName evidence="4">Secreted protein</fullName>
    </recommendedName>
</protein>
<dbReference type="EMBL" id="BMVG01000034">
    <property type="protein sequence ID" value="GHE12601.1"/>
    <property type="molecule type" value="Genomic_DNA"/>
</dbReference>
<proteinExistence type="predicted"/>
<name>A0A919D5S7_9ACTN</name>
<keyword evidence="1" id="KW-0732">Signal</keyword>
<evidence type="ECO:0000313" key="3">
    <source>
        <dbReference type="Proteomes" id="UP000655443"/>
    </source>
</evidence>
<reference evidence="2" key="2">
    <citation type="submission" date="2020-09" db="EMBL/GenBank/DDBJ databases">
        <authorList>
            <person name="Sun Q."/>
            <person name="Ohkuma M."/>
        </authorList>
    </citation>
    <scope>NUCLEOTIDE SEQUENCE</scope>
    <source>
        <strain evidence="2">JCM 4714</strain>
    </source>
</reference>
<feature type="signal peptide" evidence="1">
    <location>
        <begin position="1"/>
        <end position="21"/>
    </location>
</feature>
<gene>
    <name evidence="2" type="ORF">GCM10010339_76460</name>
</gene>
<evidence type="ECO:0000313" key="2">
    <source>
        <dbReference type="EMBL" id="GHE12601.1"/>
    </source>
</evidence>
<reference evidence="2" key="1">
    <citation type="journal article" date="2014" name="Int. J. Syst. Evol. Microbiol.">
        <title>Complete genome sequence of Corynebacterium casei LMG S-19264T (=DSM 44701T), isolated from a smear-ripened cheese.</title>
        <authorList>
            <consortium name="US DOE Joint Genome Institute (JGI-PGF)"/>
            <person name="Walter F."/>
            <person name="Albersmeier A."/>
            <person name="Kalinowski J."/>
            <person name="Ruckert C."/>
        </authorList>
    </citation>
    <scope>NUCLEOTIDE SEQUENCE</scope>
    <source>
        <strain evidence="2">JCM 4714</strain>
    </source>
</reference>
<feature type="chain" id="PRO_5039358357" description="Secreted protein" evidence="1">
    <location>
        <begin position="22"/>
        <end position="175"/>
    </location>
</feature>
<accession>A0A919D5S7</accession>
<sequence>MLKFAKTRGAVAMAVASLALAGGTTLATAGAAHADGDCGATWYDVGEPGSLYMQRSDGGYIYVGEVEQQYQSCGGGVVNARGHFQWASAFQSAYPGKWINVWQYSPYSNDSGSEWYQTYTKDAYSYPVEIHHASPDAWQAEATLNGCGSYAKGTYWYYGTGTPWGNWYPGNCPNV</sequence>
<evidence type="ECO:0008006" key="4">
    <source>
        <dbReference type="Google" id="ProtNLM"/>
    </source>
</evidence>
<dbReference type="AlphaFoldDB" id="A0A919D5S7"/>
<organism evidence="2 3">
    <name type="scientific">Streptomyces alanosinicus</name>
    <dbReference type="NCBI Taxonomy" id="68171"/>
    <lineage>
        <taxon>Bacteria</taxon>
        <taxon>Bacillati</taxon>
        <taxon>Actinomycetota</taxon>
        <taxon>Actinomycetes</taxon>
        <taxon>Kitasatosporales</taxon>
        <taxon>Streptomycetaceae</taxon>
        <taxon>Streptomyces</taxon>
    </lineage>
</organism>